<keyword evidence="6" id="KW-0067">ATP-binding</keyword>
<protein>
    <recommendedName>
        <fullName evidence="9">Seryl-tRNA(Ser/Sec) synthetase</fullName>
    </recommendedName>
</protein>
<keyword evidence="7" id="KW-0648">Protein biosynthesis</keyword>
<dbReference type="InterPro" id="IPR006195">
    <property type="entry name" value="aa-tRNA-synth_II"/>
</dbReference>
<evidence type="ECO:0000256" key="11">
    <source>
        <dbReference type="ARBA" id="ARBA00048823"/>
    </source>
</evidence>
<dbReference type="GO" id="GO:0005524">
    <property type="term" value="F:ATP binding"/>
    <property type="evidence" value="ECO:0007669"/>
    <property type="project" value="UniProtKB-KW"/>
</dbReference>
<keyword evidence="5" id="KW-0547">Nucleotide-binding</keyword>
<dbReference type="PROSITE" id="PS50862">
    <property type="entry name" value="AA_TRNA_LIGASE_II"/>
    <property type="match status" value="1"/>
</dbReference>
<evidence type="ECO:0000256" key="1">
    <source>
        <dbReference type="ARBA" id="ARBA00005045"/>
    </source>
</evidence>
<dbReference type="InterPro" id="IPR002314">
    <property type="entry name" value="aa-tRNA-synt_IIb"/>
</dbReference>
<keyword evidence="12" id="KW-0812">Transmembrane</keyword>
<evidence type="ECO:0000259" key="13">
    <source>
        <dbReference type="PROSITE" id="PS50862"/>
    </source>
</evidence>
<comment type="similarity">
    <text evidence="2">Belongs to the class-II aminoacyl-tRNA synthetase family. Type-1 seryl-tRNA synthetase subfamily.</text>
</comment>
<evidence type="ECO:0000256" key="10">
    <source>
        <dbReference type="ARBA" id="ARBA00047929"/>
    </source>
</evidence>
<evidence type="ECO:0000256" key="3">
    <source>
        <dbReference type="ARBA" id="ARBA00022490"/>
    </source>
</evidence>
<keyword evidence="8" id="KW-0030">Aminoacyl-tRNA synthetase</keyword>
<feature type="transmembrane region" description="Helical" evidence="12">
    <location>
        <begin position="270"/>
        <end position="292"/>
    </location>
</feature>
<evidence type="ECO:0000256" key="12">
    <source>
        <dbReference type="SAM" id="Phobius"/>
    </source>
</evidence>
<dbReference type="Pfam" id="PF00587">
    <property type="entry name" value="tRNA-synt_2b"/>
    <property type="match status" value="1"/>
</dbReference>
<comment type="catalytic activity">
    <reaction evidence="10">
        <text>tRNA(Sec) + L-serine + ATP = L-seryl-tRNA(Sec) + AMP + diphosphate + H(+)</text>
        <dbReference type="Rhea" id="RHEA:42580"/>
        <dbReference type="Rhea" id="RHEA-COMP:9742"/>
        <dbReference type="Rhea" id="RHEA-COMP:10128"/>
        <dbReference type="ChEBI" id="CHEBI:15378"/>
        <dbReference type="ChEBI" id="CHEBI:30616"/>
        <dbReference type="ChEBI" id="CHEBI:33019"/>
        <dbReference type="ChEBI" id="CHEBI:33384"/>
        <dbReference type="ChEBI" id="CHEBI:78442"/>
        <dbReference type="ChEBI" id="CHEBI:78533"/>
        <dbReference type="ChEBI" id="CHEBI:456215"/>
        <dbReference type="EC" id="6.1.1.11"/>
    </reaction>
</comment>
<proteinExistence type="inferred from homology"/>
<dbReference type="GO" id="GO:0004828">
    <property type="term" value="F:serine-tRNA ligase activity"/>
    <property type="evidence" value="ECO:0007669"/>
    <property type="project" value="UniProtKB-EC"/>
</dbReference>
<reference evidence="14" key="1">
    <citation type="submission" date="2022-02" db="EMBL/GenBank/DDBJ databases">
        <title>Long-read sequencing of the primary endosymbionts of Cacopsylla melanoneura.</title>
        <authorList>
            <person name="Dittmer J."/>
            <person name="Corretto E."/>
            <person name="Stauffer C."/>
            <person name="Schuler H."/>
        </authorList>
    </citation>
    <scope>NUCLEOTIDE SEQUENCE</scope>
    <source>
        <strain evidence="14">Cmel4</strain>
    </source>
</reference>
<name>A0AAJ6FDB2_CARRU</name>
<gene>
    <name evidence="14" type="ORF">MEJ65_00570</name>
</gene>
<dbReference type="SUPFAM" id="SSF55681">
    <property type="entry name" value="Class II aaRS and biotin synthetases"/>
    <property type="match status" value="1"/>
</dbReference>
<keyword evidence="4" id="KW-0436">Ligase</keyword>
<accession>A0AAJ6FDB2</accession>
<evidence type="ECO:0000256" key="4">
    <source>
        <dbReference type="ARBA" id="ARBA00022598"/>
    </source>
</evidence>
<evidence type="ECO:0000313" key="14">
    <source>
        <dbReference type="EMBL" id="WGS67153.1"/>
    </source>
</evidence>
<dbReference type="InterPro" id="IPR045864">
    <property type="entry name" value="aa-tRNA-synth_II/BPL/LPL"/>
</dbReference>
<dbReference type="PANTHER" id="PTHR43697">
    <property type="entry name" value="SERYL-TRNA SYNTHETASE"/>
    <property type="match status" value="1"/>
</dbReference>
<sequence length="313" mass="37879">MFYKICKIIKKNILFINFLLFKNFFNNYNKIIYFNKQKTFFLNLKIPFINKNSKIDKIISSIKSTLLDKIYCLLEKSIEIYIIKIQTINFHYEEITIPLLINYSNLLYSGQIPNFYNNLFKIEKKNSFLIPTSEVILNSLSFFIKNNFFPIRIICNSYCFRKEIGKFGKENLGLKRQQQFKKIEIFQFFEKKESLERFYSICSNILYILNLFKIKTRIIKINDFELNPNSFLSFDFEVWDTYENMWLEISSLSLCLNKPFYFFLKKKNCYIINASCLPLGRLIYLIFLYYRINNFLVKIPKKINKILTDLLKW</sequence>
<evidence type="ECO:0000256" key="5">
    <source>
        <dbReference type="ARBA" id="ARBA00022741"/>
    </source>
</evidence>
<keyword evidence="12" id="KW-1133">Transmembrane helix</keyword>
<dbReference type="AlphaFoldDB" id="A0AAJ6FDB2"/>
<dbReference type="RefSeq" id="WP_280956203.1">
    <property type="nucleotide sequence ID" value="NZ_CP092148.1"/>
</dbReference>
<evidence type="ECO:0000256" key="2">
    <source>
        <dbReference type="ARBA" id="ARBA00010728"/>
    </source>
</evidence>
<dbReference type="Proteomes" id="UP001237869">
    <property type="component" value="Chromosome"/>
</dbReference>
<keyword evidence="3" id="KW-0963">Cytoplasm</keyword>
<dbReference type="Gene3D" id="3.30.930.10">
    <property type="entry name" value="Bira Bifunctional Protein, Domain 2"/>
    <property type="match status" value="1"/>
</dbReference>
<evidence type="ECO:0000256" key="9">
    <source>
        <dbReference type="ARBA" id="ARBA00033352"/>
    </source>
</evidence>
<comment type="pathway">
    <text evidence="1">Aminoacyl-tRNA biosynthesis; selenocysteinyl-tRNA(Sec) biosynthesis; L-seryl-tRNA(Sec) from L-serine and tRNA(Sec): step 1/1.</text>
</comment>
<dbReference type="EMBL" id="CP092148">
    <property type="protein sequence ID" value="WGS67153.1"/>
    <property type="molecule type" value="Genomic_DNA"/>
</dbReference>
<evidence type="ECO:0000256" key="8">
    <source>
        <dbReference type="ARBA" id="ARBA00023146"/>
    </source>
</evidence>
<evidence type="ECO:0000256" key="6">
    <source>
        <dbReference type="ARBA" id="ARBA00022840"/>
    </source>
</evidence>
<organism evidence="14 15">
    <name type="scientific">Carsonella ruddii</name>
    <dbReference type="NCBI Taxonomy" id="114186"/>
    <lineage>
        <taxon>Bacteria</taxon>
        <taxon>Pseudomonadati</taxon>
        <taxon>Pseudomonadota</taxon>
        <taxon>Gammaproteobacteria</taxon>
        <taxon>Oceanospirillales</taxon>
        <taxon>Halomonadaceae</taxon>
        <taxon>Zymobacter group</taxon>
        <taxon>Candidatus Carsonella</taxon>
    </lineage>
</organism>
<dbReference type="GO" id="GO:0006418">
    <property type="term" value="P:tRNA aminoacylation for protein translation"/>
    <property type="evidence" value="ECO:0007669"/>
    <property type="project" value="InterPro"/>
</dbReference>
<dbReference type="PANTHER" id="PTHR43697:SF1">
    <property type="entry name" value="SERINE--TRNA LIGASE"/>
    <property type="match status" value="1"/>
</dbReference>
<comment type="catalytic activity">
    <reaction evidence="11">
        <text>tRNA(Ser) + L-serine + ATP = L-seryl-tRNA(Ser) + AMP + diphosphate + H(+)</text>
        <dbReference type="Rhea" id="RHEA:12292"/>
        <dbReference type="Rhea" id="RHEA-COMP:9669"/>
        <dbReference type="Rhea" id="RHEA-COMP:9703"/>
        <dbReference type="ChEBI" id="CHEBI:15378"/>
        <dbReference type="ChEBI" id="CHEBI:30616"/>
        <dbReference type="ChEBI" id="CHEBI:33019"/>
        <dbReference type="ChEBI" id="CHEBI:33384"/>
        <dbReference type="ChEBI" id="CHEBI:78442"/>
        <dbReference type="ChEBI" id="CHEBI:78533"/>
        <dbReference type="ChEBI" id="CHEBI:456215"/>
        <dbReference type="EC" id="6.1.1.11"/>
    </reaction>
</comment>
<keyword evidence="12" id="KW-0472">Membrane</keyword>
<feature type="domain" description="Aminoacyl-transfer RNA synthetases class-II family profile" evidence="13">
    <location>
        <begin position="92"/>
        <end position="300"/>
    </location>
</feature>
<evidence type="ECO:0000313" key="15">
    <source>
        <dbReference type="Proteomes" id="UP001237869"/>
    </source>
</evidence>
<evidence type="ECO:0000256" key="7">
    <source>
        <dbReference type="ARBA" id="ARBA00022917"/>
    </source>
</evidence>